<name>A0A5B0Q5T5_PUCGR</name>
<reference evidence="1 2" key="1">
    <citation type="submission" date="2019-05" db="EMBL/GenBank/DDBJ databases">
        <title>Emergence of the Ug99 lineage of the wheat stem rust pathogen through somatic hybridization.</title>
        <authorList>
            <person name="Li F."/>
            <person name="Upadhyaya N.M."/>
            <person name="Sperschneider J."/>
            <person name="Matny O."/>
            <person name="Nguyen-Phuc H."/>
            <person name="Mago R."/>
            <person name="Raley C."/>
            <person name="Miller M.E."/>
            <person name="Silverstein K.A.T."/>
            <person name="Henningsen E."/>
            <person name="Hirsch C.D."/>
            <person name="Visser B."/>
            <person name="Pretorius Z.A."/>
            <person name="Steffenson B.J."/>
            <person name="Schwessinger B."/>
            <person name="Dodds P.N."/>
            <person name="Figueroa M."/>
        </authorList>
    </citation>
    <scope>NUCLEOTIDE SEQUENCE [LARGE SCALE GENOMIC DNA]</scope>
    <source>
        <strain evidence="1">21-0</strain>
    </source>
</reference>
<dbReference type="AlphaFoldDB" id="A0A5B0Q5T5"/>
<organism evidence="1 2">
    <name type="scientific">Puccinia graminis f. sp. tritici</name>
    <dbReference type="NCBI Taxonomy" id="56615"/>
    <lineage>
        <taxon>Eukaryota</taxon>
        <taxon>Fungi</taxon>
        <taxon>Dikarya</taxon>
        <taxon>Basidiomycota</taxon>
        <taxon>Pucciniomycotina</taxon>
        <taxon>Pucciniomycetes</taxon>
        <taxon>Pucciniales</taxon>
        <taxon>Pucciniaceae</taxon>
        <taxon>Puccinia</taxon>
    </lineage>
</organism>
<dbReference type="EMBL" id="VSWC01000028">
    <property type="protein sequence ID" value="KAA1108596.1"/>
    <property type="molecule type" value="Genomic_DNA"/>
</dbReference>
<proteinExistence type="predicted"/>
<comment type="caution">
    <text evidence="1">The sequence shown here is derived from an EMBL/GenBank/DDBJ whole genome shotgun (WGS) entry which is preliminary data.</text>
</comment>
<evidence type="ECO:0000313" key="2">
    <source>
        <dbReference type="Proteomes" id="UP000324748"/>
    </source>
</evidence>
<keyword evidence="2" id="KW-1185">Reference proteome</keyword>
<accession>A0A5B0Q5T5</accession>
<evidence type="ECO:0000313" key="1">
    <source>
        <dbReference type="EMBL" id="KAA1108596.1"/>
    </source>
</evidence>
<dbReference type="Proteomes" id="UP000324748">
    <property type="component" value="Unassembled WGS sequence"/>
</dbReference>
<sequence length="84" mass="8936">MAHALWSFSCSRTRPTPPTGFGLTLALPSPNGLGYLNNILTTDAHVLQDDGVIPAGYKQTLPWSVPNTSNEPAYTVKGLAEAQP</sequence>
<gene>
    <name evidence="1" type="ORF">PGT21_018816</name>
</gene>
<protein>
    <submittedName>
        <fullName evidence="1">Uncharacterized protein</fullName>
    </submittedName>
</protein>